<protein>
    <submittedName>
        <fullName evidence="6">Helix-turn-helix transcriptional regulator</fullName>
    </submittedName>
</protein>
<feature type="domain" description="HTH cro/C1-type" evidence="4">
    <location>
        <begin position="1"/>
        <end position="55"/>
    </location>
</feature>
<reference evidence="6" key="2">
    <citation type="submission" date="2020-02" db="EMBL/GenBank/DDBJ databases">
        <title>Unexpected conservation and global transmission of agrobacterial virulence plasmids.</title>
        <authorList>
            <person name="Weisberg A.J."/>
            <person name="Davis E.W. II"/>
            <person name="Tabima J.R."/>
            <person name="Belcher M.S."/>
            <person name="Miller M."/>
            <person name="Kuo C.-H."/>
            <person name="Loper J.E."/>
            <person name="Grunwald N.J."/>
            <person name="Putnam M.L."/>
            <person name="Chang J.H."/>
        </authorList>
    </citation>
    <scope>NUCLEOTIDE SEQUENCE</scope>
    <source>
        <strain evidence="6">W2/73</strain>
        <plasmid evidence="6">pW2_73_4</plasmid>
    </source>
</reference>
<organism evidence="6 7">
    <name type="scientific">Agrobacterium rubi</name>
    <dbReference type="NCBI Taxonomy" id="28099"/>
    <lineage>
        <taxon>Bacteria</taxon>
        <taxon>Pseudomonadati</taxon>
        <taxon>Pseudomonadota</taxon>
        <taxon>Alphaproteobacteria</taxon>
        <taxon>Hyphomicrobiales</taxon>
        <taxon>Rhizobiaceae</taxon>
        <taxon>Rhizobium/Agrobacterium group</taxon>
        <taxon>Agrobacterium</taxon>
    </lineage>
</organism>
<dbReference type="GO" id="GO:0003677">
    <property type="term" value="F:DNA binding"/>
    <property type="evidence" value="ECO:0007669"/>
    <property type="project" value="UniProtKB-KW"/>
</dbReference>
<dbReference type="InterPro" id="IPR001387">
    <property type="entry name" value="Cro/C1-type_HTH"/>
</dbReference>
<dbReference type="Proteomes" id="UP000663912">
    <property type="component" value="Plasmid pW2_73_4"/>
</dbReference>
<evidence type="ECO:0000313" key="7">
    <source>
        <dbReference type="Proteomes" id="UP000663912"/>
    </source>
</evidence>
<dbReference type="Pfam" id="PF01381">
    <property type="entry name" value="HTH_3"/>
    <property type="match status" value="1"/>
</dbReference>
<dbReference type="InterPro" id="IPR050807">
    <property type="entry name" value="TransReg_Diox_bact_type"/>
</dbReference>
<accession>A0AAE7R9P7</accession>
<dbReference type="PANTHER" id="PTHR46797:SF23">
    <property type="entry name" value="HTH-TYPE TRANSCRIPTIONAL REGULATOR SUTR"/>
    <property type="match status" value="1"/>
</dbReference>
<keyword evidence="3" id="KW-0804">Transcription</keyword>
<dbReference type="EMBL" id="CP049211">
    <property type="protein sequence ID" value="QTG03886.1"/>
    <property type="molecule type" value="Genomic_DNA"/>
</dbReference>
<evidence type="ECO:0000313" key="6">
    <source>
        <dbReference type="EMBL" id="QTG03886.1"/>
    </source>
</evidence>
<evidence type="ECO:0000313" key="8">
    <source>
        <dbReference type="Proteomes" id="UP000822331"/>
    </source>
</evidence>
<dbReference type="GO" id="GO:0005829">
    <property type="term" value="C:cytosol"/>
    <property type="evidence" value="ECO:0007669"/>
    <property type="project" value="TreeGrafter"/>
</dbReference>
<evidence type="ECO:0000256" key="2">
    <source>
        <dbReference type="ARBA" id="ARBA00023125"/>
    </source>
</evidence>
<dbReference type="SUPFAM" id="SSF47413">
    <property type="entry name" value="lambda repressor-like DNA-binding domains"/>
    <property type="match status" value="1"/>
</dbReference>
<dbReference type="Proteomes" id="UP000822331">
    <property type="component" value="Unassembled WGS sequence"/>
</dbReference>
<evidence type="ECO:0000313" key="5">
    <source>
        <dbReference type="EMBL" id="NTF39959.1"/>
    </source>
</evidence>
<dbReference type="CDD" id="cd00093">
    <property type="entry name" value="HTH_XRE"/>
    <property type="match status" value="1"/>
</dbReference>
<proteinExistence type="predicted"/>
<dbReference type="KEGG" id="arui:G6M88_25725"/>
<evidence type="ECO:0000256" key="3">
    <source>
        <dbReference type="ARBA" id="ARBA00023163"/>
    </source>
</evidence>
<reference evidence="5 8" key="1">
    <citation type="journal article" date="2020" name="Science">
        <title>Unexpected conservation and global transmission of agrobacterial virulence plasmids.</title>
        <authorList>
            <person name="Weisberg A.J."/>
            <person name="Davis E.W. 2nd"/>
            <person name="Tabima J."/>
            <person name="Belcher M.S."/>
            <person name="Miller M."/>
            <person name="Kuo C.H."/>
            <person name="Loper J.E."/>
            <person name="Grunwald N.J."/>
            <person name="Putnam M.L."/>
            <person name="Chang J.H."/>
        </authorList>
    </citation>
    <scope>NUCLEOTIDE SEQUENCE [LARGE SCALE GENOMIC DNA]</scope>
    <source>
        <strain evidence="5 8">A19/93</strain>
    </source>
</reference>
<geneLocation type="plasmid" evidence="6 7">
    <name>pW2_73_4</name>
</geneLocation>
<evidence type="ECO:0000256" key="1">
    <source>
        <dbReference type="ARBA" id="ARBA00023015"/>
    </source>
</evidence>
<dbReference type="InterPro" id="IPR010982">
    <property type="entry name" value="Lambda_DNA-bd_dom_sf"/>
</dbReference>
<dbReference type="GO" id="GO:0003700">
    <property type="term" value="F:DNA-binding transcription factor activity"/>
    <property type="evidence" value="ECO:0007669"/>
    <property type="project" value="TreeGrafter"/>
</dbReference>
<keyword evidence="2" id="KW-0238">DNA-binding</keyword>
<dbReference type="EMBL" id="JAAMCP010000017">
    <property type="protein sequence ID" value="NTF39959.1"/>
    <property type="molecule type" value="Genomic_DNA"/>
</dbReference>
<evidence type="ECO:0000259" key="4">
    <source>
        <dbReference type="PROSITE" id="PS50943"/>
    </source>
</evidence>
<name>A0AAE7R9P7_9HYPH</name>
<sequence>MRVRRAELDITQEELALRTGITQAYLSGIEREKRNPSLDNIQKIAAALELTPAALLTPRMR</sequence>
<keyword evidence="1" id="KW-0805">Transcription regulation</keyword>
<keyword evidence="8" id="KW-1185">Reference proteome</keyword>
<dbReference type="PROSITE" id="PS50943">
    <property type="entry name" value="HTH_CROC1"/>
    <property type="match status" value="1"/>
</dbReference>
<dbReference type="PANTHER" id="PTHR46797">
    <property type="entry name" value="HTH-TYPE TRANSCRIPTIONAL REGULATOR"/>
    <property type="match status" value="1"/>
</dbReference>
<keyword evidence="6" id="KW-0614">Plasmid</keyword>
<gene>
    <name evidence="5" type="ORF">G6L72_25075</name>
    <name evidence="6" type="ORF">G6M88_25725</name>
</gene>
<dbReference type="SMART" id="SM00530">
    <property type="entry name" value="HTH_XRE"/>
    <property type="match status" value="1"/>
</dbReference>
<dbReference type="AlphaFoldDB" id="A0AAE7R9P7"/>
<dbReference type="Gene3D" id="1.10.260.40">
    <property type="entry name" value="lambda repressor-like DNA-binding domains"/>
    <property type="match status" value="1"/>
</dbReference>